<reference evidence="7" key="1">
    <citation type="journal article" date="2018" name="PLoS ONE">
        <title>Chinook salmon (Oncorhynchus tshawytscha) genome and transcriptome.</title>
        <authorList>
            <person name="Christensen K.A."/>
            <person name="Leong J.S."/>
            <person name="Sakhrani D."/>
            <person name="Biagi C.A."/>
            <person name="Minkley D.R."/>
            <person name="Withler R.E."/>
            <person name="Rondeau E.B."/>
            <person name="Koop B.F."/>
            <person name="Devlin R.H."/>
        </authorList>
    </citation>
    <scope>NUCLEOTIDE SEQUENCE [LARGE SCALE GENOMIC DNA]</scope>
</reference>
<reference evidence="6" key="3">
    <citation type="submission" date="2025-09" db="UniProtKB">
        <authorList>
            <consortium name="Ensembl"/>
        </authorList>
    </citation>
    <scope>IDENTIFICATION</scope>
</reference>
<dbReference type="AlphaFoldDB" id="A0AAZ3RHM4"/>
<comment type="subcellular location">
    <subcellularLocation>
        <location evidence="3">Chromosome</location>
        <location evidence="3">Centromere</location>
        <location evidence="3">Kinetochore</location>
    </subcellularLocation>
</comment>
<dbReference type="GeneTree" id="ENSGT00390000018141"/>
<name>A0AAZ3RHM4_ONCTS</name>
<feature type="compositionally biased region" description="Basic residues" evidence="4">
    <location>
        <begin position="55"/>
        <end position="73"/>
    </location>
</feature>
<evidence type="ECO:0000256" key="2">
    <source>
        <dbReference type="ARBA" id="ARBA00030244"/>
    </source>
</evidence>
<keyword evidence="3" id="KW-0158">Chromosome</keyword>
<reference evidence="6" key="2">
    <citation type="submission" date="2025-08" db="UniProtKB">
        <authorList>
            <consortium name="Ensembl"/>
        </authorList>
    </citation>
    <scope>IDENTIFICATION</scope>
</reference>
<dbReference type="GO" id="GO:0000776">
    <property type="term" value="C:kinetochore"/>
    <property type="evidence" value="ECO:0007669"/>
    <property type="project" value="UniProtKB-KW"/>
</dbReference>
<dbReference type="Proteomes" id="UP000694402">
    <property type="component" value="Unassembled WGS sequence"/>
</dbReference>
<feature type="compositionally biased region" description="Basic and acidic residues" evidence="4">
    <location>
        <begin position="74"/>
        <end position="117"/>
    </location>
</feature>
<keyword evidence="3" id="KW-0217">Developmental protein</keyword>
<dbReference type="Pfam" id="PF07572">
    <property type="entry name" value="BCNT"/>
    <property type="match status" value="1"/>
</dbReference>
<dbReference type="PANTHER" id="PTHR48407:SF1">
    <property type="entry name" value="CRANIOFACIAL DEVELOPMENT PROTEIN 1"/>
    <property type="match status" value="1"/>
</dbReference>
<keyword evidence="7" id="KW-1185">Reference proteome</keyword>
<dbReference type="PANTHER" id="PTHR48407">
    <property type="entry name" value="CRANIOFACIAL DEVELOPMENT PROTEIN 1"/>
    <property type="match status" value="1"/>
</dbReference>
<dbReference type="InterPro" id="IPR011421">
    <property type="entry name" value="BCNT-C"/>
</dbReference>
<evidence type="ECO:0000313" key="7">
    <source>
        <dbReference type="Proteomes" id="UP000694402"/>
    </source>
</evidence>
<dbReference type="PROSITE" id="PS51279">
    <property type="entry name" value="BCNT_C"/>
    <property type="match status" value="1"/>
</dbReference>
<dbReference type="Ensembl" id="ENSOTST00005165351.1">
    <property type="protein sequence ID" value="ENSOTSP00005139484.1"/>
    <property type="gene ID" value="ENSOTSG00005015334.2"/>
</dbReference>
<organism evidence="6 7">
    <name type="scientific">Oncorhynchus tshawytscha</name>
    <name type="common">Chinook salmon</name>
    <name type="synonym">Salmo tshawytscha</name>
    <dbReference type="NCBI Taxonomy" id="74940"/>
    <lineage>
        <taxon>Eukaryota</taxon>
        <taxon>Metazoa</taxon>
        <taxon>Chordata</taxon>
        <taxon>Craniata</taxon>
        <taxon>Vertebrata</taxon>
        <taxon>Euteleostomi</taxon>
        <taxon>Actinopterygii</taxon>
        <taxon>Neopterygii</taxon>
        <taxon>Teleostei</taxon>
        <taxon>Protacanthopterygii</taxon>
        <taxon>Salmoniformes</taxon>
        <taxon>Salmonidae</taxon>
        <taxon>Salmoninae</taxon>
        <taxon>Oncorhynchus</taxon>
    </lineage>
</organism>
<evidence type="ECO:0000256" key="1">
    <source>
        <dbReference type="ARBA" id="ARBA00019033"/>
    </source>
</evidence>
<feature type="domain" description="BCNT-C" evidence="5">
    <location>
        <begin position="229"/>
        <end position="310"/>
    </location>
</feature>
<feature type="compositionally biased region" description="Polar residues" evidence="4">
    <location>
        <begin position="137"/>
        <end position="147"/>
    </location>
</feature>
<evidence type="ECO:0000256" key="3">
    <source>
        <dbReference type="RuleBase" id="RU363092"/>
    </source>
</evidence>
<sequence length="437" mass="48851">MNYSDYDSDGYSSNADQDYVPSDDNLSEDDMNECVKEDGLEGDDQHGQQSDNVTKKKKKKGQHIGMRKRKKGGLKLEETLHDGSVEDQKVEQGEEREFSTPRPKKEEDEEKKKKADDLWASFLSDVGHKSKPPTPVPQATTKQQAAPTDSPKKPISAPSEPQLPEPKEPSKVTITKVFDFAGEEVRVSKEVDADSKEAKSFLKAKEETPYVQTVPRRFEPPSLAPGPSVKRPVGMGSILDRLGGKKQKMSTLEKSKMDWNAFKDEEGIGDELAIHNRGKEGKMPPALSDMWRHFTAANVEGKAVYICKYCAKSYVKKNATKMPNHLAKCIKFPQRSRQATSDKSPYTSIRGENYESDTLSIATAHGPPGIRSFFDSMEERSQRNADECLARAVYATGSPLMLTGNVYWKRFLNVLCPAYTPPTRHALSTHLLDAEFN</sequence>
<dbReference type="GO" id="GO:0000812">
    <property type="term" value="C:Swr1 complex"/>
    <property type="evidence" value="ECO:0007669"/>
    <property type="project" value="TreeGrafter"/>
</dbReference>
<evidence type="ECO:0000256" key="4">
    <source>
        <dbReference type="SAM" id="MobiDB-lite"/>
    </source>
</evidence>
<accession>A0AAZ3RHM4</accession>
<feature type="compositionally biased region" description="Low complexity" evidence="4">
    <location>
        <begin position="1"/>
        <end position="13"/>
    </location>
</feature>
<feature type="compositionally biased region" description="Basic and acidic residues" evidence="4">
    <location>
        <begin position="33"/>
        <end position="46"/>
    </location>
</feature>
<keyword evidence="3" id="KW-0995">Kinetochore</keyword>
<comment type="function">
    <text evidence="3">May play a role during embryogenesis.</text>
</comment>
<evidence type="ECO:0000259" key="5">
    <source>
        <dbReference type="PROSITE" id="PS51279"/>
    </source>
</evidence>
<dbReference type="InterPro" id="IPR027124">
    <property type="entry name" value="Swc5/CFDP1/2"/>
</dbReference>
<gene>
    <name evidence="6" type="primary">CFDP1</name>
</gene>
<proteinExistence type="predicted"/>
<evidence type="ECO:0000313" key="6">
    <source>
        <dbReference type="Ensembl" id="ENSOTSP00005139484.1"/>
    </source>
</evidence>
<protein>
    <recommendedName>
        <fullName evidence="1 3">Craniofacial development protein 1</fullName>
    </recommendedName>
    <alternativeName>
        <fullName evidence="2 3">Bucentaur</fullName>
    </alternativeName>
</protein>
<feature type="region of interest" description="Disordered" evidence="4">
    <location>
        <begin position="1"/>
        <end position="171"/>
    </location>
</feature>